<dbReference type="AlphaFoldDB" id="A0A1M6G7H6"/>
<dbReference type="GO" id="GO:0008270">
    <property type="term" value="F:zinc ion binding"/>
    <property type="evidence" value="ECO:0007669"/>
    <property type="project" value="InterPro"/>
</dbReference>
<dbReference type="EMBL" id="FQZV01000013">
    <property type="protein sequence ID" value="SHJ05883.1"/>
    <property type="molecule type" value="Genomic_DNA"/>
</dbReference>
<dbReference type="STRING" id="1121919.SAMN02745975_01203"/>
<reference evidence="2" key="1">
    <citation type="submission" date="2016-11" db="EMBL/GenBank/DDBJ databases">
        <authorList>
            <person name="Varghese N."/>
            <person name="Submissions S."/>
        </authorList>
    </citation>
    <scope>NUCLEOTIDE SEQUENCE [LARGE SCALE GENOMIC DNA]</scope>
    <source>
        <strain evidence="2">DSM 17957</strain>
    </source>
</reference>
<keyword evidence="2" id="KW-1185">Reference proteome</keyword>
<evidence type="ECO:0000313" key="2">
    <source>
        <dbReference type="Proteomes" id="UP000184536"/>
    </source>
</evidence>
<evidence type="ECO:0000313" key="1">
    <source>
        <dbReference type="EMBL" id="SHJ05883.1"/>
    </source>
</evidence>
<dbReference type="RefSeq" id="WP_330392570.1">
    <property type="nucleotide sequence ID" value="NZ_FQZV01000013.1"/>
</dbReference>
<organism evidence="1 2">
    <name type="scientific">Geosporobacter subterraneus DSM 17957</name>
    <dbReference type="NCBI Taxonomy" id="1121919"/>
    <lineage>
        <taxon>Bacteria</taxon>
        <taxon>Bacillati</taxon>
        <taxon>Bacillota</taxon>
        <taxon>Clostridia</taxon>
        <taxon>Peptostreptococcales</taxon>
        <taxon>Thermotaleaceae</taxon>
        <taxon>Geosporobacter</taxon>
    </lineage>
</organism>
<dbReference type="GO" id="GO:0003906">
    <property type="term" value="F:DNA-(apurinic or apyrimidinic site) endonuclease activity"/>
    <property type="evidence" value="ECO:0007669"/>
    <property type="project" value="TreeGrafter"/>
</dbReference>
<dbReference type="PANTHER" id="PTHR21445:SF0">
    <property type="entry name" value="APURINIC-APYRIMIDINIC ENDONUCLEASE"/>
    <property type="match status" value="1"/>
</dbReference>
<dbReference type="InterPro" id="IPR001719">
    <property type="entry name" value="AP_endonuc_2"/>
</dbReference>
<proteinExistence type="predicted"/>
<dbReference type="PROSITE" id="PS51432">
    <property type="entry name" value="AP_NUCLEASE_F2_4"/>
    <property type="match status" value="1"/>
</dbReference>
<accession>A0A1M6G7H6</accession>
<dbReference type="SUPFAM" id="SSF51658">
    <property type="entry name" value="Xylose isomerase-like"/>
    <property type="match status" value="1"/>
</dbReference>
<sequence length="89" mass="10032">MLNIGAHLTISKGYEKAAQEAISIGANTFQFFTRNPRGAKAKALDLEDVRKLDQICKKHNFSSLLAHAPYTYNFASQKEDIWSLFSTRP</sequence>
<dbReference type="GO" id="GO:0008081">
    <property type="term" value="F:phosphoric diester hydrolase activity"/>
    <property type="evidence" value="ECO:0007669"/>
    <property type="project" value="TreeGrafter"/>
</dbReference>
<dbReference type="PANTHER" id="PTHR21445">
    <property type="entry name" value="ENDONUCLEASE IV ENDODEOXYRIBONUCLEASE IV"/>
    <property type="match status" value="1"/>
</dbReference>
<dbReference type="GO" id="GO:0003677">
    <property type="term" value="F:DNA binding"/>
    <property type="evidence" value="ECO:0007669"/>
    <property type="project" value="InterPro"/>
</dbReference>
<dbReference type="InterPro" id="IPR036237">
    <property type="entry name" value="Xyl_isomerase-like_sf"/>
</dbReference>
<protein>
    <submittedName>
        <fullName evidence="1">Deoxyribonuclease-4</fullName>
    </submittedName>
</protein>
<name>A0A1M6G7H6_9FIRM</name>
<gene>
    <name evidence="1" type="ORF">SAMN02745975_01203</name>
</gene>
<dbReference type="Proteomes" id="UP000184536">
    <property type="component" value="Unassembled WGS sequence"/>
</dbReference>
<dbReference type="GO" id="GO:0006284">
    <property type="term" value="P:base-excision repair"/>
    <property type="evidence" value="ECO:0007669"/>
    <property type="project" value="TreeGrafter"/>
</dbReference>
<dbReference type="Gene3D" id="3.20.20.150">
    <property type="entry name" value="Divalent-metal-dependent TIM barrel enzymes"/>
    <property type="match status" value="1"/>
</dbReference>